<dbReference type="Proteomes" id="UP000204221">
    <property type="component" value="Chromosome"/>
</dbReference>
<dbReference type="EMBL" id="CP022521">
    <property type="protein sequence ID" value="ASO18861.1"/>
    <property type="molecule type" value="Genomic_DNA"/>
</dbReference>
<evidence type="ECO:0000313" key="2">
    <source>
        <dbReference type="Proteomes" id="UP000204221"/>
    </source>
</evidence>
<name>A0A221VZX4_9PSEU</name>
<keyword evidence="2" id="KW-1185">Reference proteome</keyword>
<gene>
    <name evidence="1" type="ORF">AHOG_06045</name>
</gene>
<sequence length="187" mass="20874">MRVLLATAGDTMPGNMNEAATSVVLSLTRIAREFDFSAVALRERSTSLHGPFGQGDVSFASVEPFFALSTSRAASDTLFALLLVLCIGLPAVDLIWRWRRGRHPVRRSPSRRDWARIRAAEQRAARLRESARQVRDRSAAEVRARRADVRRRLDVIADQWRQSAVVADTAVDRPEPGWTRVLSGTLP</sequence>
<dbReference type="AlphaFoldDB" id="A0A221VZX4"/>
<proteinExistence type="predicted"/>
<evidence type="ECO:0000313" key="1">
    <source>
        <dbReference type="EMBL" id="ASO18861.1"/>
    </source>
</evidence>
<organism evidence="1 2">
    <name type="scientific">Actinoalloteichus hoggarensis</name>
    <dbReference type="NCBI Taxonomy" id="1470176"/>
    <lineage>
        <taxon>Bacteria</taxon>
        <taxon>Bacillati</taxon>
        <taxon>Actinomycetota</taxon>
        <taxon>Actinomycetes</taxon>
        <taxon>Pseudonocardiales</taxon>
        <taxon>Pseudonocardiaceae</taxon>
        <taxon>Actinoalloteichus</taxon>
    </lineage>
</organism>
<dbReference type="KEGG" id="ahg:AHOG_06045"/>
<reference evidence="1 2" key="1">
    <citation type="submission" date="2017-07" db="EMBL/GenBank/DDBJ databases">
        <title>Complete genome sequence of Actinoalloteichus hoggarensis DSM 45943, type strain of Actinoalloteichus hoggarensis.</title>
        <authorList>
            <person name="Ruckert C."/>
            <person name="Nouioui I."/>
            <person name="Willmese J."/>
            <person name="van Wezel G."/>
            <person name="Klenk H.-P."/>
            <person name="Kalinowski J."/>
            <person name="Zotchev S.B."/>
        </authorList>
    </citation>
    <scope>NUCLEOTIDE SEQUENCE [LARGE SCALE GENOMIC DNA]</scope>
    <source>
        <strain evidence="1 2">DSM 45943</strain>
    </source>
</reference>
<dbReference type="RefSeq" id="WP_157736671.1">
    <property type="nucleotide sequence ID" value="NZ_CP022521.1"/>
</dbReference>
<accession>A0A221VZX4</accession>
<protein>
    <submittedName>
        <fullName evidence="1">Uncharacterized protein</fullName>
    </submittedName>
</protein>